<proteinExistence type="predicted"/>
<protein>
    <submittedName>
        <fullName evidence="2 3">Uncharacterized protein</fullName>
    </submittedName>
</protein>
<feature type="region of interest" description="Disordered" evidence="1">
    <location>
        <begin position="1"/>
        <end position="41"/>
    </location>
</feature>
<evidence type="ECO:0000313" key="4">
    <source>
        <dbReference type="Proteomes" id="UP000005240"/>
    </source>
</evidence>
<dbReference type="Proteomes" id="UP000005240">
    <property type="component" value="Unassembled WGS sequence"/>
</dbReference>
<reference evidence="3 4" key="3">
    <citation type="journal article" date="2017" name="G3 (Bethesda)">
        <title>Comparative analysis highlights variable genome content of wheat rusts and divergence of the mating loci.</title>
        <authorList>
            <person name="Cuomo C.A."/>
            <person name="Bakkeren G."/>
            <person name="Khalil H.B."/>
            <person name="Panwar V."/>
            <person name="Joly D."/>
            <person name="Linning R."/>
            <person name="Sakthikumar S."/>
            <person name="Song X."/>
            <person name="Adiconis X."/>
            <person name="Fan L."/>
            <person name="Goldberg J.M."/>
            <person name="Levin J.Z."/>
            <person name="Young S."/>
            <person name="Zeng Q."/>
            <person name="Anikster Y."/>
            <person name="Bruce M."/>
            <person name="Wang M."/>
            <person name="Yin C."/>
            <person name="McCallum B."/>
            <person name="Szabo L.J."/>
            <person name="Hulbert S."/>
            <person name="Chen X."/>
            <person name="Fellers J.P."/>
        </authorList>
    </citation>
    <scope>NUCLEOTIDE SEQUENCE</scope>
    <source>
        <strain evidence="3">isolate 1-1 / race 1 (BBBD)</strain>
        <strain evidence="4">Isolate 1-1 / race 1 (BBBD)</strain>
    </source>
</reference>
<feature type="compositionally biased region" description="Basic and acidic residues" evidence="1">
    <location>
        <begin position="1"/>
        <end position="10"/>
    </location>
</feature>
<dbReference type="EnsemblFungi" id="PTTG_30929-t43_1">
    <property type="protein sequence ID" value="PTTG_30929-t43_1-p1"/>
    <property type="gene ID" value="PTTG_30929"/>
</dbReference>
<reference evidence="2" key="2">
    <citation type="submission" date="2016-05" db="EMBL/GenBank/DDBJ databases">
        <title>Comparative analysis highlights variable genome content of wheat rusts and divergence of the mating loci.</title>
        <authorList>
            <person name="Cuomo C.A."/>
            <person name="Bakkeren G."/>
            <person name="Szabo L."/>
            <person name="Khalil H."/>
            <person name="Joly D."/>
            <person name="Goldberg J."/>
            <person name="Young S."/>
            <person name="Zeng Q."/>
            <person name="Fellers J."/>
        </authorList>
    </citation>
    <scope>NUCLEOTIDE SEQUENCE [LARGE SCALE GENOMIC DNA]</scope>
    <source>
        <strain evidence="2">1-1 BBBD Race 1</strain>
    </source>
</reference>
<dbReference type="VEuPathDB" id="FungiDB:PTTG_30929"/>
<reference evidence="3" key="4">
    <citation type="submission" date="2025-05" db="UniProtKB">
        <authorList>
            <consortium name="EnsemblFungi"/>
        </authorList>
    </citation>
    <scope>IDENTIFICATION</scope>
    <source>
        <strain evidence="3">isolate 1-1 / race 1 (BBBD)</strain>
    </source>
</reference>
<evidence type="ECO:0000256" key="1">
    <source>
        <dbReference type="SAM" id="MobiDB-lite"/>
    </source>
</evidence>
<sequence length="57" mass="6413">MKFKKTDSGKNRSSSSNPINFDDPARWKRTPSDCGESVQEHRLTPSILNSLFDSLDA</sequence>
<accession>A0A180FWT2</accession>
<dbReference type="EMBL" id="ADAS02009233">
    <property type="protein sequence ID" value="OAV84944.1"/>
    <property type="molecule type" value="Genomic_DNA"/>
</dbReference>
<dbReference type="AlphaFoldDB" id="A0A180FWT2"/>
<feature type="non-terminal residue" evidence="2">
    <location>
        <position position="57"/>
    </location>
</feature>
<organism evidence="2">
    <name type="scientific">Puccinia triticina (isolate 1-1 / race 1 (BBBD))</name>
    <name type="common">Brown leaf rust fungus</name>
    <dbReference type="NCBI Taxonomy" id="630390"/>
    <lineage>
        <taxon>Eukaryota</taxon>
        <taxon>Fungi</taxon>
        <taxon>Dikarya</taxon>
        <taxon>Basidiomycota</taxon>
        <taxon>Pucciniomycotina</taxon>
        <taxon>Pucciniomycetes</taxon>
        <taxon>Pucciniales</taxon>
        <taxon>Pucciniaceae</taxon>
        <taxon>Puccinia</taxon>
    </lineage>
</organism>
<name>A0A180FWT2_PUCT1</name>
<gene>
    <name evidence="2" type="ORF">PTTG_30929</name>
</gene>
<reference evidence="2" key="1">
    <citation type="submission" date="2009-11" db="EMBL/GenBank/DDBJ databases">
        <authorList>
            <consortium name="The Broad Institute Genome Sequencing Platform"/>
            <person name="Ward D."/>
            <person name="Feldgarden M."/>
            <person name="Earl A."/>
            <person name="Young S.K."/>
            <person name="Zeng Q."/>
            <person name="Koehrsen M."/>
            <person name="Alvarado L."/>
            <person name="Berlin A."/>
            <person name="Bochicchio J."/>
            <person name="Borenstein D."/>
            <person name="Chapman S.B."/>
            <person name="Chen Z."/>
            <person name="Engels R."/>
            <person name="Freedman E."/>
            <person name="Gellesch M."/>
            <person name="Goldberg J."/>
            <person name="Griggs A."/>
            <person name="Gujja S."/>
            <person name="Heilman E."/>
            <person name="Heiman D."/>
            <person name="Hepburn T."/>
            <person name="Howarth C."/>
            <person name="Jen D."/>
            <person name="Larson L."/>
            <person name="Lewis B."/>
            <person name="Mehta T."/>
            <person name="Park D."/>
            <person name="Pearson M."/>
            <person name="Roberts A."/>
            <person name="Saif S."/>
            <person name="Shea T."/>
            <person name="Shenoy N."/>
            <person name="Sisk P."/>
            <person name="Stolte C."/>
            <person name="Sykes S."/>
            <person name="Thomson T."/>
            <person name="Walk T."/>
            <person name="White J."/>
            <person name="Yandava C."/>
            <person name="Izard J."/>
            <person name="Baranova O.V."/>
            <person name="Blanton J.M."/>
            <person name="Tanner A.C."/>
            <person name="Dewhirst F.E."/>
            <person name="Haas B."/>
            <person name="Nusbaum C."/>
            <person name="Birren B."/>
        </authorList>
    </citation>
    <scope>NUCLEOTIDE SEQUENCE [LARGE SCALE GENOMIC DNA]</scope>
    <source>
        <strain evidence="2">1-1 BBBD Race 1</strain>
    </source>
</reference>
<keyword evidence="4" id="KW-1185">Reference proteome</keyword>
<evidence type="ECO:0000313" key="2">
    <source>
        <dbReference type="EMBL" id="OAV84944.1"/>
    </source>
</evidence>
<evidence type="ECO:0000313" key="3">
    <source>
        <dbReference type="EnsemblFungi" id="PTTG_30929-t43_1-p1"/>
    </source>
</evidence>